<organism evidence="1">
    <name type="scientific">marine metagenome</name>
    <dbReference type="NCBI Taxonomy" id="408172"/>
    <lineage>
        <taxon>unclassified sequences</taxon>
        <taxon>metagenomes</taxon>
        <taxon>ecological metagenomes</taxon>
    </lineage>
</organism>
<dbReference type="AlphaFoldDB" id="A0A382F541"/>
<sequence length="70" mass="7841">MTTNSTQLNGHPSSEILEIHKRMIGKTVLVIDGDPWYGEIKGVIDEEYFSISSAESPAPRKVSMYKIRST</sequence>
<proteinExistence type="predicted"/>
<evidence type="ECO:0000313" key="1">
    <source>
        <dbReference type="EMBL" id="SVB57313.1"/>
    </source>
</evidence>
<name>A0A382F541_9ZZZZ</name>
<gene>
    <name evidence="1" type="ORF">METZ01_LOCUS210167</name>
</gene>
<protein>
    <submittedName>
        <fullName evidence="1">Uncharacterized protein</fullName>
    </submittedName>
</protein>
<reference evidence="1" key="1">
    <citation type="submission" date="2018-05" db="EMBL/GenBank/DDBJ databases">
        <authorList>
            <person name="Lanie J.A."/>
            <person name="Ng W.-L."/>
            <person name="Kazmierczak K.M."/>
            <person name="Andrzejewski T.M."/>
            <person name="Davidsen T.M."/>
            <person name="Wayne K.J."/>
            <person name="Tettelin H."/>
            <person name="Glass J.I."/>
            <person name="Rusch D."/>
            <person name="Podicherti R."/>
            <person name="Tsui H.-C.T."/>
            <person name="Winkler M.E."/>
        </authorList>
    </citation>
    <scope>NUCLEOTIDE SEQUENCE</scope>
</reference>
<dbReference type="EMBL" id="UINC01047709">
    <property type="protein sequence ID" value="SVB57313.1"/>
    <property type="molecule type" value="Genomic_DNA"/>
</dbReference>
<accession>A0A382F541</accession>